<comment type="similarity">
    <text evidence="1">Belongs to the glycosyl hydrolase 29 family.</text>
</comment>
<dbReference type="InterPro" id="IPR017853">
    <property type="entry name" value="GH"/>
</dbReference>
<dbReference type="InterPro" id="IPR000421">
    <property type="entry name" value="FA58C"/>
</dbReference>
<dbReference type="GO" id="GO:0004560">
    <property type="term" value="F:alpha-L-fucosidase activity"/>
    <property type="evidence" value="ECO:0007669"/>
    <property type="project" value="InterPro"/>
</dbReference>
<feature type="chain" id="PRO_5043030398" description="alpha-L-fucosidase" evidence="6">
    <location>
        <begin position="23"/>
        <end position="473"/>
    </location>
</feature>
<dbReference type="Pfam" id="PF00754">
    <property type="entry name" value="F5_F8_type_C"/>
    <property type="match status" value="1"/>
</dbReference>
<dbReference type="Gene3D" id="2.60.120.260">
    <property type="entry name" value="Galactose-binding domain-like"/>
    <property type="match status" value="1"/>
</dbReference>
<dbReference type="InterPro" id="IPR008979">
    <property type="entry name" value="Galactose-bd-like_sf"/>
</dbReference>
<gene>
    <name evidence="9" type="ORF">KK062_12380</name>
</gene>
<dbReference type="EMBL" id="JAHESE010000010">
    <property type="protein sequence ID" value="MBT1709029.1"/>
    <property type="molecule type" value="Genomic_DNA"/>
</dbReference>
<dbReference type="InterPro" id="IPR000933">
    <property type="entry name" value="Glyco_hydro_29"/>
</dbReference>
<evidence type="ECO:0000256" key="5">
    <source>
        <dbReference type="ARBA" id="ARBA00023295"/>
    </source>
</evidence>
<dbReference type="Gene3D" id="3.20.20.80">
    <property type="entry name" value="Glycosidases"/>
    <property type="match status" value="1"/>
</dbReference>
<evidence type="ECO:0000256" key="3">
    <source>
        <dbReference type="ARBA" id="ARBA00022729"/>
    </source>
</evidence>
<protein>
    <recommendedName>
        <fullName evidence="2">alpha-L-fucosidase</fullName>
        <ecNumber evidence="2">3.2.1.51</ecNumber>
    </recommendedName>
</protein>
<dbReference type="RefSeq" id="WP_254084612.1">
    <property type="nucleotide sequence ID" value="NZ_JAHESE010000010.1"/>
</dbReference>
<dbReference type="AlphaFoldDB" id="A0AAP2DYZ9"/>
<keyword evidence="3 6" id="KW-0732">Signal</keyword>
<dbReference type="GO" id="GO:0016139">
    <property type="term" value="P:glycoside catabolic process"/>
    <property type="evidence" value="ECO:0007669"/>
    <property type="project" value="TreeGrafter"/>
</dbReference>
<dbReference type="Proteomes" id="UP001319080">
    <property type="component" value="Unassembled WGS sequence"/>
</dbReference>
<proteinExistence type="inferred from homology"/>
<reference evidence="9 10" key="1">
    <citation type="submission" date="2021-05" db="EMBL/GenBank/DDBJ databases">
        <title>A Polyphasic approach of four new species of the genus Ohtaekwangia: Ohtaekwangia histidinii sp. nov., Ohtaekwangia cretensis sp. nov., Ohtaekwangia indiensis sp. nov., Ohtaekwangia reichenbachii sp. nov. from diverse environment.</title>
        <authorList>
            <person name="Octaviana S."/>
        </authorList>
    </citation>
    <scope>NUCLEOTIDE SEQUENCE [LARGE SCALE GENOMIC DNA]</scope>
    <source>
        <strain evidence="9 10">PWU5</strain>
    </source>
</reference>
<dbReference type="EC" id="3.2.1.51" evidence="2"/>
<dbReference type="GO" id="GO:0005764">
    <property type="term" value="C:lysosome"/>
    <property type="evidence" value="ECO:0007669"/>
    <property type="project" value="TreeGrafter"/>
</dbReference>
<dbReference type="SUPFAM" id="SSF51445">
    <property type="entry name" value="(Trans)glycosidases"/>
    <property type="match status" value="1"/>
</dbReference>
<dbReference type="InterPro" id="IPR057739">
    <property type="entry name" value="Glyco_hydro_29_N"/>
</dbReference>
<keyword evidence="5" id="KW-0326">Glycosidase</keyword>
<evidence type="ECO:0000256" key="6">
    <source>
        <dbReference type="SAM" id="SignalP"/>
    </source>
</evidence>
<evidence type="ECO:0000313" key="10">
    <source>
        <dbReference type="Proteomes" id="UP001319080"/>
    </source>
</evidence>
<feature type="domain" description="Glycoside hydrolase family 29 N-terminal" evidence="8">
    <location>
        <begin position="74"/>
        <end position="332"/>
    </location>
</feature>
<feature type="domain" description="F5/8 type C" evidence="7">
    <location>
        <begin position="357"/>
        <end position="456"/>
    </location>
</feature>
<evidence type="ECO:0000256" key="1">
    <source>
        <dbReference type="ARBA" id="ARBA00007951"/>
    </source>
</evidence>
<dbReference type="GO" id="GO:0006004">
    <property type="term" value="P:fucose metabolic process"/>
    <property type="evidence" value="ECO:0007669"/>
    <property type="project" value="TreeGrafter"/>
</dbReference>
<keyword evidence="10" id="KW-1185">Reference proteome</keyword>
<name>A0AAP2DYZ9_9BACT</name>
<evidence type="ECO:0000256" key="4">
    <source>
        <dbReference type="ARBA" id="ARBA00022801"/>
    </source>
</evidence>
<dbReference type="SMART" id="SM00812">
    <property type="entry name" value="Alpha_L_fucos"/>
    <property type="match status" value="1"/>
</dbReference>
<dbReference type="Pfam" id="PF01120">
    <property type="entry name" value="Alpha_L_fucos"/>
    <property type="match status" value="1"/>
</dbReference>
<evidence type="ECO:0000256" key="2">
    <source>
        <dbReference type="ARBA" id="ARBA00012662"/>
    </source>
</evidence>
<sequence length="473" mass="53846">MNCYSLRSFVFVCMLCVLPGMALQAQQTARKSAPARSLAQLQQEFVDLRFGMFIHYNIPTYMDQDWADPDASPALFNPSKLNCDSWAKAAKSANMTYGCLTTKHHSGFAIWNTKTTSYNVMNSPLKRDVVKEYADAFRANGLKVMLYYSILDTHHKLRPGYITKTHIEMVKAQLTELLTNYGDITALIIDGWDAPWSRISYDDIPFEEIYTLIKTLQPNCLVMDLNAAKYPAEALYYTDIKSYEQGAGQHISKEANKLPALSCLPLQASWFWKSRFPTEAIKDVNVLVKDNLVPFNQAHCNFILNVAPNRDGLIDNNALAGLKEIGKLWKHEGPLSLLPPSDAPIISSNIAKGQPTNASWSDDMWIMDFANDDDFSTGWRSNGTVKTPWYEVVLDKDRPFNMIIIDEDQPNIRQYKLEYELNGVWKTIFAGENANKIKIHRFDRVWGGKVRISVDRFSNAPVIMEFGVYDERK</sequence>
<evidence type="ECO:0000313" key="9">
    <source>
        <dbReference type="EMBL" id="MBT1709029.1"/>
    </source>
</evidence>
<accession>A0AAP2DYZ9</accession>
<dbReference type="PANTHER" id="PTHR10030:SF37">
    <property type="entry name" value="ALPHA-L-FUCOSIDASE-RELATED"/>
    <property type="match status" value="1"/>
</dbReference>
<evidence type="ECO:0000259" key="8">
    <source>
        <dbReference type="Pfam" id="PF01120"/>
    </source>
</evidence>
<keyword evidence="4" id="KW-0378">Hydrolase</keyword>
<organism evidence="9 10">
    <name type="scientific">Dawidia cretensis</name>
    <dbReference type="NCBI Taxonomy" id="2782350"/>
    <lineage>
        <taxon>Bacteria</taxon>
        <taxon>Pseudomonadati</taxon>
        <taxon>Bacteroidota</taxon>
        <taxon>Cytophagia</taxon>
        <taxon>Cytophagales</taxon>
        <taxon>Chryseotaleaceae</taxon>
        <taxon>Dawidia</taxon>
    </lineage>
</organism>
<dbReference type="SUPFAM" id="SSF49785">
    <property type="entry name" value="Galactose-binding domain-like"/>
    <property type="match status" value="1"/>
</dbReference>
<feature type="signal peptide" evidence="6">
    <location>
        <begin position="1"/>
        <end position="22"/>
    </location>
</feature>
<dbReference type="PANTHER" id="PTHR10030">
    <property type="entry name" value="ALPHA-L-FUCOSIDASE"/>
    <property type="match status" value="1"/>
</dbReference>
<comment type="caution">
    <text evidence="9">The sequence shown here is derived from an EMBL/GenBank/DDBJ whole genome shotgun (WGS) entry which is preliminary data.</text>
</comment>
<evidence type="ECO:0000259" key="7">
    <source>
        <dbReference type="Pfam" id="PF00754"/>
    </source>
</evidence>